<dbReference type="CDD" id="cd17324">
    <property type="entry name" value="MFS_NepI_like"/>
    <property type="match status" value="1"/>
</dbReference>
<gene>
    <name evidence="8" type="ORF">SAMN02982996_00970</name>
</gene>
<dbReference type="PROSITE" id="PS50850">
    <property type="entry name" value="MFS"/>
    <property type="match status" value="1"/>
</dbReference>
<dbReference type="EMBL" id="FNQS01000002">
    <property type="protein sequence ID" value="SEA10030.1"/>
    <property type="molecule type" value="Genomic_DNA"/>
</dbReference>
<dbReference type="AlphaFoldDB" id="A0A1H3YEI6"/>
<keyword evidence="5 6" id="KW-0472">Membrane</keyword>
<evidence type="ECO:0000256" key="1">
    <source>
        <dbReference type="ARBA" id="ARBA00004651"/>
    </source>
</evidence>
<dbReference type="Gene3D" id="1.20.1250.20">
    <property type="entry name" value="MFS general substrate transporter like domains"/>
    <property type="match status" value="1"/>
</dbReference>
<evidence type="ECO:0000256" key="5">
    <source>
        <dbReference type="ARBA" id="ARBA00023136"/>
    </source>
</evidence>
<feature type="transmembrane region" description="Helical" evidence="6">
    <location>
        <begin position="20"/>
        <end position="41"/>
    </location>
</feature>
<feature type="transmembrane region" description="Helical" evidence="6">
    <location>
        <begin position="281"/>
        <end position="300"/>
    </location>
</feature>
<keyword evidence="3 6" id="KW-0812">Transmembrane</keyword>
<keyword evidence="4 6" id="KW-1133">Transmembrane helix</keyword>
<comment type="subcellular location">
    <subcellularLocation>
        <location evidence="1">Cell membrane</location>
        <topology evidence="1">Multi-pass membrane protein</topology>
    </subcellularLocation>
</comment>
<dbReference type="InterPro" id="IPR050189">
    <property type="entry name" value="MFS_Efflux_Transporters"/>
</dbReference>
<feature type="transmembrane region" description="Helical" evidence="6">
    <location>
        <begin position="214"/>
        <end position="239"/>
    </location>
</feature>
<name>A0A1H3YEI6_9GAMM</name>
<organism evidence="8 9">
    <name type="scientific">Lonsdalea quercina</name>
    <dbReference type="NCBI Taxonomy" id="71657"/>
    <lineage>
        <taxon>Bacteria</taxon>
        <taxon>Pseudomonadati</taxon>
        <taxon>Pseudomonadota</taxon>
        <taxon>Gammaproteobacteria</taxon>
        <taxon>Enterobacterales</taxon>
        <taxon>Pectobacteriaceae</taxon>
        <taxon>Lonsdalea</taxon>
    </lineage>
</organism>
<feature type="transmembrane region" description="Helical" evidence="6">
    <location>
        <begin position="107"/>
        <end position="129"/>
    </location>
</feature>
<dbReference type="Pfam" id="PF07690">
    <property type="entry name" value="MFS_1"/>
    <property type="match status" value="1"/>
</dbReference>
<dbReference type="GO" id="GO:0022857">
    <property type="term" value="F:transmembrane transporter activity"/>
    <property type="evidence" value="ECO:0007669"/>
    <property type="project" value="InterPro"/>
</dbReference>
<evidence type="ECO:0000256" key="4">
    <source>
        <dbReference type="ARBA" id="ARBA00022989"/>
    </source>
</evidence>
<feature type="transmembrane region" description="Helical" evidence="6">
    <location>
        <begin position="370"/>
        <end position="390"/>
    </location>
</feature>
<feature type="transmembrane region" description="Helical" evidence="6">
    <location>
        <begin position="306"/>
        <end position="325"/>
    </location>
</feature>
<dbReference type="eggNOG" id="COG2814">
    <property type="taxonomic scope" value="Bacteria"/>
</dbReference>
<dbReference type="PANTHER" id="PTHR43124:SF3">
    <property type="entry name" value="CHLORAMPHENICOL EFFLUX PUMP RV0191"/>
    <property type="match status" value="1"/>
</dbReference>
<accession>A0A1H3YEI6</accession>
<keyword evidence="9" id="KW-1185">Reference proteome</keyword>
<evidence type="ECO:0000256" key="2">
    <source>
        <dbReference type="ARBA" id="ARBA00022475"/>
    </source>
</evidence>
<dbReference type="InterPro" id="IPR011701">
    <property type="entry name" value="MFS"/>
</dbReference>
<feature type="domain" description="Major facilitator superfamily (MFS) profile" evidence="7">
    <location>
        <begin position="18"/>
        <end position="394"/>
    </location>
</feature>
<reference evidence="8 9" key="1">
    <citation type="submission" date="2016-10" db="EMBL/GenBank/DDBJ databases">
        <authorList>
            <person name="de Groot N.N."/>
        </authorList>
    </citation>
    <scope>NUCLEOTIDE SEQUENCE [LARGE SCALE GENOMIC DNA]</scope>
    <source>
        <strain evidence="8 9">ATCC 29281</strain>
    </source>
</reference>
<dbReference type="GO" id="GO:0005886">
    <property type="term" value="C:plasma membrane"/>
    <property type="evidence" value="ECO:0007669"/>
    <property type="project" value="UniProtKB-SubCell"/>
</dbReference>
<evidence type="ECO:0000256" key="6">
    <source>
        <dbReference type="SAM" id="Phobius"/>
    </source>
</evidence>
<dbReference type="PANTHER" id="PTHR43124">
    <property type="entry name" value="PURINE EFFLUX PUMP PBUE"/>
    <property type="match status" value="1"/>
</dbReference>
<keyword evidence="2" id="KW-1003">Cell membrane</keyword>
<dbReference type="STRING" id="71657.SAMN02982996_00970"/>
<feature type="transmembrane region" description="Helical" evidence="6">
    <location>
        <begin position="84"/>
        <end position="101"/>
    </location>
</feature>
<evidence type="ECO:0000313" key="8">
    <source>
        <dbReference type="EMBL" id="SEA10030.1"/>
    </source>
</evidence>
<sequence>MFPDPHARAGDSQRARLMPLALTFGAFAIGLDTFVAIGALHDIADDLAISPATAGRLVSVSAFCYAAFAPLSAWGFRLWAPQRVLLLSLACFIAGNGISALSPTFSVLMVGRMVSALGAAMFTPTATAMAAQRMPPGRKGVALSLIFGGMTMSQALGVPLTAWMSHVMNWRWAFYSVVFFGTLALALLLILLAPTDARPVDAQRFASGARRFPAAVWGLFCVTLLVVTSEFTVYAYISVLLANTHLGDMPVLPWVMMAYGFGSVLGNIATGLMTDRWGPGGVLNSVIALQTVGLVALVLLRDSAVAALALGAGWGIVSYMYLVPIQHRLLGLAGAASQQVLAINSAVIYIGIGAGSALGGLLIARGGVSMLALIAGIIGILALIPAGIVMRKTR</sequence>
<dbReference type="InterPro" id="IPR036259">
    <property type="entry name" value="MFS_trans_sf"/>
</dbReference>
<feature type="transmembrane region" description="Helical" evidence="6">
    <location>
        <begin position="251"/>
        <end position="269"/>
    </location>
</feature>
<protein>
    <submittedName>
        <fullName evidence="8">Predicted arabinose efflux permease, MFS family</fullName>
    </submittedName>
</protein>
<dbReference type="RefSeq" id="WP_074728012.1">
    <property type="nucleotide sequence ID" value="NZ_FNQS01000002.1"/>
</dbReference>
<proteinExistence type="predicted"/>
<feature type="transmembrane region" description="Helical" evidence="6">
    <location>
        <begin position="53"/>
        <end position="72"/>
    </location>
</feature>
<dbReference type="GeneID" id="97763884"/>
<evidence type="ECO:0000259" key="7">
    <source>
        <dbReference type="PROSITE" id="PS50850"/>
    </source>
</evidence>
<dbReference type="Proteomes" id="UP000187280">
    <property type="component" value="Unassembled WGS sequence"/>
</dbReference>
<feature type="transmembrane region" description="Helical" evidence="6">
    <location>
        <begin position="141"/>
        <end position="160"/>
    </location>
</feature>
<evidence type="ECO:0000313" key="9">
    <source>
        <dbReference type="Proteomes" id="UP000187280"/>
    </source>
</evidence>
<dbReference type="InterPro" id="IPR020846">
    <property type="entry name" value="MFS_dom"/>
</dbReference>
<dbReference type="SUPFAM" id="SSF103473">
    <property type="entry name" value="MFS general substrate transporter"/>
    <property type="match status" value="1"/>
</dbReference>
<evidence type="ECO:0000256" key="3">
    <source>
        <dbReference type="ARBA" id="ARBA00022692"/>
    </source>
</evidence>
<feature type="transmembrane region" description="Helical" evidence="6">
    <location>
        <begin position="172"/>
        <end position="193"/>
    </location>
</feature>